<organism evidence="4">
    <name type="scientific">Paenibacillus ihbetae</name>
    <dbReference type="NCBI Taxonomy" id="1870820"/>
    <lineage>
        <taxon>Bacteria</taxon>
        <taxon>Bacillati</taxon>
        <taxon>Bacillota</taxon>
        <taxon>Bacilli</taxon>
        <taxon>Bacillales</taxon>
        <taxon>Paenibacillaceae</taxon>
        <taxon>Paenibacillus</taxon>
    </lineage>
</organism>
<dbReference type="InterPro" id="IPR012854">
    <property type="entry name" value="Cu_amine_oxidase-like_N"/>
</dbReference>
<dbReference type="AlphaFoldDB" id="A0A1B2E786"/>
<dbReference type="PANTHER" id="PTHR40446">
    <property type="entry name" value="N-ACETYLGLUCOSAMINE-1-PHOSPHODIESTER ALPHA-N-ACETYLGLUCOSAMINIDASE"/>
    <property type="match status" value="1"/>
</dbReference>
<evidence type="ECO:0000259" key="3">
    <source>
        <dbReference type="Pfam" id="PF09992"/>
    </source>
</evidence>
<feature type="chain" id="PRO_5008535580" evidence="1">
    <location>
        <begin position="22"/>
        <end position="379"/>
    </location>
</feature>
<reference evidence="4" key="1">
    <citation type="submission" date="2016-08" db="EMBL/GenBank/DDBJ databases">
        <title>Complete Genome Seqeunce of Paenibacillus sp. nov. IHBB 9852 from high altitute lake of Indian trans-Himalayas.</title>
        <authorList>
            <person name="Kiran S."/>
            <person name="Swarnkar M.K."/>
            <person name="Rana A."/>
            <person name="Tewari R."/>
            <person name="Gulati A."/>
        </authorList>
    </citation>
    <scope>NUCLEOTIDE SEQUENCE [LARGE SCALE GENOMIC DNA]</scope>
    <source>
        <strain evidence="4">IHBB 9852</strain>
    </source>
</reference>
<dbReference type="Pfam" id="PF09992">
    <property type="entry name" value="NAGPA"/>
    <property type="match status" value="1"/>
</dbReference>
<sequence length="379" mass="40781">MKRILSLVVIAMLMMVTPLNAASAPKMLAYVDKHNQSFIPVPLLKTYEGIQVSYTAAEKKLRITKDNKQITLYVGSRTAYIDGKKTQIKAAPFSENGITYVPLQITAQQLGLALKWEPNRTALQINDGASSASYTLPVLSGKLVSNTSKPVTSAKKTFKVGSRSFSAQVVTVSLLHPKVELGVALAGNKPGKVEDLRSLAKRNQAIAAINGTYFDAYTAGAYKAPYGYLVHNGAILHKAPGDNRTIFTYDRNNLAEMIPGLDFKSEYEQGQMEGALQAGPRLLKDGKVSLNVRKEGFKDPKILTGGGARSALGITKDHKLILLTTGGATIPQLAEIMKQTGAYQAMNLDGGASSGLYFNGSYLTSPGRQVSNALIVKLK</sequence>
<evidence type="ECO:0000313" key="4">
    <source>
        <dbReference type="EMBL" id="ANY75840.1"/>
    </source>
</evidence>
<evidence type="ECO:0000259" key="2">
    <source>
        <dbReference type="Pfam" id="PF07833"/>
    </source>
</evidence>
<dbReference type="RefSeq" id="WP_099479646.1">
    <property type="nucleotide sequence ID" value="NZ_CP016809.1"/>
</dbReference>
<dbReference type="PANTHER" id="PTHR40446:SF2">
    <property type="entry name" value="N-ACETYLGLUCOSAMINE-1-PHOSPHODIESTER ALPHA-N-ACETYLGLUCOSAMINIDASE"/>
    <property type="match status" value="1"/>
</dbReference>
<gene>
    <name evidence="4" type="ORF">BBD41_26500</name>
</gene>
<evidence type="ECO:0000256" key="1">
    <source>
        <dbReference type="SAM" id="SignalP"/>
    </source>
</evidence>
<dbReference type="Gene3D" id="3.30.457.10">
    <property type="entry name" value="Copper amine oxidase-like, N-terminal domain"/>
    <property type="match status" value="1"/>
</dbReference>
<dbReference type="KEGG" id="pib:BBD41_26500"/>
<protein>
    <submittedName>
        <fullName evidence="4">Copper amine oxidase</fullName>
    </submittedName>
</protein>
<dbReference type="InterPro" id="IPR018711">
    <property type="entry name" value="NAGPA"/>
</dbReference>
<dbReference type="EMBL" id="CP016809">
    <property type="protein sequence ID" value="ANY75840.1"/>
    <property type="molecule type" value="Genomic_DNA"/>
</dbReference>
<keyword evidence="1" id="KW-0732">Signal</keyword>
<feature type="domain" description="Copper amine oxidase-like N-terminal" evidence="2">
    <location>
        <begin position="29"/>
        <end position="122"/>
    </location>
</feature>
<accession>A0A1B2E786</accession>
<dbReference type="InterPro" id="IPR036582">
    <property type="entry name" value="Mao_N_sf"/>
</dbReference>
<proteinExistence type="predicted"/>
<dbReference type="SUPFAM" id="SSF55383">
    <property type="entry name" value="Copper amine oxidase, domain N"/>
    <property type="match status" value="1"/>
</dbReference>
<dbReference type="Pfam" id="PF07833">
    <property type="entry name" value="Cu_amine_oxidN1"/>
    <property type="match status" value="1"/>
</dbReference>
<feature type="domain" description="Phosphodiester glycosidase" evidence="3">
    <location>
        <begin position="203"/>
        <end position="376"/>
    </location>
</feature>
<feature type="signal peptide" evidence="1">
    <location>
        <begin position="1"/>
        <end position="21"/>
    </location>
</feature>
<name>A0A1B2E786_9BACL</name>